<dbReference type="NCBIfam" id="NF003451">
    <property type="entry name" value="PRK05022.1"/>
    <property type="match status" value="1"/>
</dbReference>
<dbReference type="PROSITE" id="PS00676">
    <property type="entry name" value="SIGMA54_INTERACT_2"/>
    <property type="match status" value="1"/>
</dbReference>
<comment type="caution">
    <text evidence="7">The sequence shown here is derived from an EMBL/GenBank/DDBJ whole genome shotgun (WGS) entry which is preliminary data.</text>
</comment>
<dbReference type="SUPFAM" id="SSF55781">
    <property type="entry name" value="GAF domain-like"/>
    <property type="match status" value="1"/>
</dbReference>
<dbReference type="SUPFAM" id="SSF46689">
    <property type="entry name" value="Homeodomain-like"/>
    <property type="match status" value="1"/>
</dbReference>
<evidence type="ECO:0000256" key="1">
    <source>
        <dbReference type="ARBA" id="ARBA00022741"/>
    </source>
</evidence>
<dbReference type="InterPro" id="IPR029016">
    <property type="entry name" value="GAF-like_dom_sf"/>
</dbReference>
<dbReference type="CDD" id="cd00009">
    <property type="entry name" value="AAA"/>
    <property type="match status" value="1"/>
</dbReference>
<keyword evidence="1" id="KW-0547">Nucleotide-binding</keyword>
<dbReference type="PROSITE" id="PS00688">
    <property type="entry name" value="SIGMA54_INTERACT_3"/>
    <property type="match status" value="1"/>
</dbReference>
<dbReference type="Gene3D" id="3.40.50.300">
    <property type="entry name" value="P-loop containing nucleotide triphosphate hydrolases"/>
    <property type="match status" value="1"/>
</dbReference>
<dbReference type="InterPro" id="IPR003018">
    <property type="entry name" value="GAF"/>
</dbReference>
<dbReference type="SMART" id="SM00382">
    <property type="entry name" value="AAA"/>
    <property type="match status" value="1"/>
</dbReference>
<keyword evidence="2" id="KW-0067">ATP-binding</keyword>
<feature type="domain" description="Sigma-54 factor interaction" evidence="6">
    <location>
        <begin position="186"/>
        <end position="415"/>
    </location>
</feature>
<dbReference type="InterPro" id="IPR025943">
    <property type="entry name" value="Sigma_54_int_dom_ATP-bd_2"/>
</dbReference>
<keyword evidence="4" id="KW-0238">DNA-binding</keyword>
<dbReference type="PROSITE" id="PS00675">
    <property type="entry name" value="SIGMA54_INTERACT_1"/>
    <property type="match status" value="1"/>
</dbReference>
<dbReference type="SUPFAM" id="SSF52540">
    <property type="entry name" value="P-loop containing nucleoside triphosphate hydrolases"/>
    <property type="match status" value="1"/>
</dbReference>
<dbReference type="OrthoDB" id="9804019at2"/>
<dbReference type="InterPro" id="IPR009057">
    <property type="entry name" value="Homeodomain-like_sf"/>
</dbReference>
<keyword evidence="5" id="KW-0804">Transcription</keyword>
<dbReference type="GO" id="GO:0005524">
    <property type="term" value="F:ATP binding"/>
    <property type="evidence" value="ECO:0007669"/>
    <property type="project" value="UniProtKB-KW"/>
</dbReference>
<dbReference type="SMART" id="SM00065">
    <property type="entry name" value="GAF"/>
    <property type="match status" value="1"/>
</dbReference>
<evidence type="ECO:0000256" key="2">
    <source>
        <dbReference type="ARBA" id="ARBA00022840"/>
    </source>
</evidence>
<dbReference type="PROSITE" id="PS50045">
    <property type="entry name" value="SIGMA54_INTERACT_4"/>
    <property type="match status" value="1"/>
</dbReference>
<dbReference type="PANTHER" id="PTHR32071">
    <property type="entry name" value="TRANSCRIPTIONAL REGULATORY PROTEIN"/>
    <property type="match status" value="1"/>
</dbReference>
<evidence type="ECO:0000256" key="4">
    <source>
        <dbReference type="ARBA" id="ARBA00023125"/>
    </source>
</evidence>
<evidence type="ECO:0000313" key="7">
    <source>
        <dbReference type="EMBL" id="RUO20714.1"/>
    </source>
</evidence>
<evidence type="ECO:0000259" key="6">
    <source>
        <dbReference type="PROSITE" id="PS50045"/>
    </source>
</evidence>
<keyword evidence="8" id="KW-1185">Reference proteome</keyword>
<evidence type="ECO:0000313" key="8">
    <source>
        <dbReference type="Proteomes" id="UP000288212"/>
    </source>
</evidence>
<organism evidence="7 8">
    <name type="scientific">Aliidiomarina haloalkalitolerans</name>
    <dbReference type="NCBI Taxonomy" id="859059"/>
    <lineage>
        <taxon>Bacteria</taxon>
        <taxon>Pseudomonadati</taxon>
        <taxon>Pseudomonadota</taxon>
        <taxon>Gammaproteobacteria</taxon>
        <taxon>Alteromonadales</taxon>
        <taxon>Idiomarinaceae</taxon>
        <taxon>Aliidiomarina</taxon>
    </lineage>
</organism>
<dbReference type="Pfam" id="PF01590">
    <property type="entry name" value="GAF"/>
    <property type="match status" value="1"/>
</dbReference>
<dbReference type="InterPro" id="IPR058031">
    <property type="entry name" value="AAA_lid_NorR"/>
</dbReference>
<dbReference type="EMBL" id="PIPI01000002">
    <property type="protein sequence ID" value="RUO20714.1"/>
    <property type="molecule type" value="Genomic_DNA"/>
</dbReference>
<dbReference type="InterPro" id="IPR003593">
    <property type="entry name" value="AAA+_ATPase"/>
</dbReference>
<dbReference type="AlphaFoldDB" id="A0A432VW42"/>
<reference evidence="7 8" key="1">
    <citation type="journal article" date="2011" name="Front. Microbiol.">
        <title>Genomic signatures of strain selection and enhancement in Bacillus atrophaeus var. globigii, a historical biowarfare simulant.</title>
        <authorList>
            <person name="Gibbons H.S."/>
            <person name="Broomall S.M."/>
            <person name="McNew L.A."/>
            <person name="Daligault H."/>
            <person name="Chapman C."/>
            <person name="Bruce D."/>
            <person name="Karavis M."/>
            <person name="Krepps M."/>
            <person name="McGregor P.A."/>
            <person name="Hong C."/>
            <person name="Park K.H."/>
            <person name="Akmal A."/>
            <person name="Feldman A."/>
            <person name="Lin J.S."/>
            <person name="Chang W.E."/>
            <person name="Higgs B.W."/>
            <person name="Demirev P."/>
            <person name="Lindquist J."/>
            <person name="Liem A."/>
            <person name="Fochler E."/>
            <person name="Read T.D."/>
            <person name="Tapia R."/>
            <person name="Johnson S."/>
            <person name="Bishop-Lilly K.A."/>
            <person name="Detter C."/>
            <person name="Han C."/>
            <person name="Sozhamannan S."/>
            <person name="Rosenzweig C.N."/>
            <person name="Skowronski E.W."/>
        </authorList>
    </citation>
    <scope>NUCLEOTIDE SEQUENCE [LARGE SCALE GENOMIC DNA]</scope>
    <source>
        <strain evidence="7 8">AK5</strain>
    </source>
</reference>
<dbReference type="Gene3D" id="1.10.8.60">
    <property type="match status" value="1"/>
</dbReference>
<evidence type="ECO:0000256" key="5">
    <source>
        <dbReference type="ARBA" id="ARBA00023163"/>
    </source>
</evidence>
<dbReference type="Gene3D" id="3.30.450.40">
    <property type="match status" value="1"/>
</dbReference>
<protein>
    <submittedName>
        <fullName evidence="7">Nitric oxide reductase transcriptional regulator NorR</fullName>
    </submittedName>
</protein>
<evidence type="ECO:0000256" key="3">
    <source>
        <dbReference type="ARBA" id="ARBA00023015"/>
    </source>
</evidence>
<keyword evidence="3" id="KW-0805">Transcription regulation</keyword>
<gene>
    <name evidence="7" type="ORF">CWE06_05260</name>
</gene>
<dbReference type="GO" id="GO:0003677">
    <property type="term" value="F:DNA binding"/>
    <property type="evidence" value="ECO:0007669"/>
    <property type="project" value="UniProtKB-KW"/>
</dbReference>
<accession>A0A432VW42</accession>
<dbReference type="GO" id="GO:0006355">
    <property type="term" value="P:regulation of DNA-templated transcription"/>
    <property type="evidence" value="ECO:0007669"/>
    <property type="project" value="InterPro"/>
</dbReference>
<dbReference type="InterPro" id="IPR025944">
    <property type="entry name" value="Sigma_54_int_dom_CS"/>
</dbReference>
<dbReference type="Pfam" id="PF00158">
    <property type="entry name" value="Sigma54_activat"/>
    <property type="match status" value="1"/>
</dbReference>
<dbReference type="InterPro" id="IPR002078">
    <property type="entry name" value="Sigma_54_int"/>
</dbReference>
<dbReference type="PANTHER" id="PTHR32071:SF35">
    <property type="entry name" value="ANAEROBIC NITRIC OXIDE REDUCTASE TRANSCRIPTION REGULATOR NORR"/>
    <property type="match status" value="1"/>
</dbReference>
<dbReference type="InterPro" id="IPR027417">
    <property type="entry name" value="P-loop_NTPase"/>
</dbReference>
<proteinExistence type="predicted"/>
<dbReference type="Pfam" id="PF25601">
    <property type="entry name" value="AAA_lid_14"/>
    <property type="match status" value="1"/>
</dbReference>
<dbReference type="Gene3D" id="1.10.10.60">
    <property type="entry name" value="Homeodomain-like"/>
    <property type="match status" value="1"/>
</dbReference>
<dbReference type="Proteomes" id="UP000288212">
    <property type="component" value="Unassembled WGS sequence"/>
</dbReference>
<dbReference type="RefSeq" id="WP_126791886.1">
    <property type="nucleotide sequence ID" value="NZ_PIPI01000002.1"/>
</dbReference>
<dbReference type="InterPro" id="IPR025662">
    <property type="entry name" value="Sigma_54_int_dom_ATP-bd_1"/>
</dbReference>
<sequence length="519" mass="57039">MIQESLLADLVTDQPGPVRLQKLVSTLKNYFACGAVVLLRRDEDTLTPVANHGLVKEAFGRHFELAKHPRLAMLCSARQAIRFEPDSPLPDPYDGLIEVQPGEQLAVHDCMGMPLFIEGDTWGVVTLDALIPGTFTEAHRVELQRCALVIEAMLRMTRLEQDNKALRQGRQDEAQMERKLQAEAGIIGQSVQLTSVLDELNVVADSELPVLLLGETGTGKELFARRLHALSPRAKKPMVYVNCAALPETLAESELFGHAKGAFSGAASERQGRFESADGGTIFLDEVGELPLNIQAKLLRVLQNGEVQRLGTDKTRHVDVRIVAATNRKLNEQVKTGEFRADLYHRLSVYPLHIPPLRDRGNDILLLAGFFLEQNRTRLGFRSLRIADTSESLLLNYPWPGNVRELEHVVSRAAIKALSRGVVRSDIVTLTPDCFDGLGTATASVIPAEVAVSESGKELPNLKQAVEQTQRSLIRQALHRTDQSWAQAARLLGIDASNLHKLAGRLGLKASSAKATEDA</sequence>
<dbReference type="FunFam" id="3.40.50.300:FF:000006">
    <property type="entry name" value="DNA-binding transcriptional regulator NtrC"/>
    <property type="match status" value="1"/>
</dbReference>
<name>A0A432VW42_9GAMM</name>